<reference evidence="7 8" key="1">
    <citation type="submission" date="2015-05" db="EMBL/GenBank/DDBJ databases">
        <title>Photobacterium galathea sp. nov.</title>
        <authorList>
            <person name="Machado H."/>
            <person name="Gram L."/>
        </authorList>
    </citation>
    <scope>NUCLEOTIDE SEQUENCE [LARGE SCALE GENOMIC DNA]</scope>
    <source>
        <strain evidence="7 8">DSM 22954</strain>
    </source>
</reference>
<evidence type="ECO:0000256" key="2">
    <source>
        <dbReference type="ARBA" id="ARBA00022801"/>
    </source>
</evidence>
<evidence type="ECO:0000256" key="1">
    <source>
        <dbReference type="ARBA" id="ARBA00022741"/>
    </source>
</evidence>
<dbReference type="GO" id="GO:0004386">
    <property type="term" value="F:helicase activity"/>
    <property type="evidence" value="ECO:0007669"/>
    <property type="project" value="UniProtKB-KW"/>
</dbReference>
<dbReference type="GO" id="GO:0003677">
    <property type="term" value="F:DNA binding"/>
    <property type="evidence" value="ECO:0007669"/>
    <property type="project" value="InterPro"/>
</dbReference>
<dbReference type="PROSITE" id="PS51192">
    <property type="entry name" value="HELICASE_ATP_BIND_1"/>
    <property type="match status" value="1"/>
</dbReference>
<dbReference type="AlphaFoldDB" id="A0A0J1K8E3"/>
<evidence type="ECO:0000256" key="3">
    <source>
        <dbReference type="ARBA" id="ARBA00022806"/>
    </source>
</evidence>
<gene>
    <name evidence="7" type="ORF">ABT57_06425</name>
</gene>
<dbReference type="SMART" id="SM00490">
    <property type="entry name" value="HELICc"/>
    <property type="match status" value="1"/>
</dbReference>
<dbReference type="Pfam" id="PF00271">
    <property type="entry name" value="Helicase_C"/>
    <property type="match status" value="1"/>
</dbReference>
<dbReference type="Gene3D" id="3.40.50.300">
    <property type="entry name" value="P-loop containing nucleotide triphosphate hydrolases"/>
    <property type="match status" value="2"/>
</dbReference>
<dbReference type="STRING" id="320778.ABT57_06425"/>
<feature type="domain" description="Helicase C-terminal" evidence="6">
    <location>
        <begin position="354"/>
        <end position="519"/>
    </location>
</feature>
<dbReference type="GO" id="GO:0005524">
    <property type="term" value="F:ATP binding"/>
    <property type="evidence" value="ECO:0007669"/>
    <property type="project" value="UniProtKB-KW"/>
</dbReference>
<evidence type="ECO:0000313" key="7">
    <source>
        <dbReference type="EMBL" id="KLV10637.1"/>
    </source>
</evidence>
<dbReference type="PANTHER" id="PTHR11274:SF0">
    <property type="entry name" value="GENERAL TRANSCRIPTION AND DNA REPAIR FACTOR IIH HELICASE SUBUNIT XPB"/>
    <property type="match status" value="1"/>
</dbReference>
<dbReference type="InterPro" id="IPR006935">
    <property type="entry name" value="Helicase/UvrB_N"/>
</dbReference>
<feature type="domain" description="Helicase ATP-binding" evidence="5">
    <location>
        <begin position="106"/>
        <end position="285"/>
    </location>
</feature>
<dbReference type="PROSITE" id="PS51194">
    <property type="entry name" value="HELICASE_CTER"/>
    <property type="match status" value="1"/>
</dbReference>
<dbReference type="SUPFAM" id="SSF52540">
    <property type="entry name" value="P-loop containing nucleoside triphosphate hydrolases"/>
    <property type="match status" value="1"/>
</dbReference>
<dbReference type="PATRIC" id="fig|320778.3.peg.1382"/>
<protein>
    <submittedName>
        <fullName evidence="7">Helicase</fullName>
    </submittedName>
</protein>
<dbReference type="Gene3D" id="3.30.780.20">
    <property type="match status" value="1"/>
</dbReference>
<dbReference type="InterPro" id="IPR050615">
    <property type="entry name" value="ATP-dep_DNA_Helicase"/>
</dbReference>
<proteinExistence type="predicted"/>
<keyword evidence="2" id="KW-0378">Hydrolase</keyword>
<dbReference type="InterPro" id="IPR027417">
    <property type="entry name" value="P-loop_NTPase"/>
</dbReference>
<dbReference type="PANTHER" id="PTHR11274">
    <property type="entry name" value="RAD25/XP-B DNA REPAIR HELICASE"/>
    <property type="match status" value="1"/>
</dbReference>
<name>A0A0J1K8E3_9GAMM</name>
<comment type="caution">
    <text evidence="7">The sequence shown here is derived from an EMBL/GenBank/DDBJ whole genome shotgun (WGS) entry which is preliminary data.</text>
</comment>
<evidence type="ECO:0000256" key="4">
    <source>
        <dbReference type="ARBA" id="ARBA00022840"/>
    </source>
</evidence>
<dbReference type="InterPro" id="IPR049430">
    <property type="entry name" value="UvsW_N_sf"/>
</dbReference>
<dbReference type="Pfam" id="PF04851">
    <property type="entry name" value="ResIII"/>
    <property type="match status" value="1"/>
</dbReference>
<keyword evidence="8" id="KW-1185">Reference proteome</keyword>
<organism evidence="7 8">
    <name type="scientific">Photobacterium ganghwense</name>
    <dbReference type="NCBI Taxonomy" id="320778"/>
    <lineage>
        <taxon>Bacteria</taxon>
        <taxon>Pseudomonadati</taxon>
        <taxon>Pseudomonadota</taxon>
        <taxon>Gammaproteobacteria</taxon>
        <taxon>Vibrionales</taxon>
        <taxon>Vibrionaceae</taxon>
        <taxon>Photobacterium</taxon>
    </lineage>
</organism>
<sequence>MIRNAVTAQLVNADRDAKQIVQKALSYVVEGAKYSSTGWDGTSTFFDWGTCKFPAGFTNAIATRLKKSGYKVITKRKEMVKPLGKPNPVVNAFPPNPFYAYQDLTVERLVEMGGMVAQVATGGGKSVIACKALARINRQTLFITTRGVLMHQMAGNFEKSLEYRKSIGELPAGAFVGILGDGEFTMSKYVNVATVQTLAKALEDPKADWDSAKKKKHLAKRKVVLDMLERTSLLILEEAHESSGGQFYAIANACKNADYRLALTATPFMKDSAEANMRLMAVSGSIGIKVTEEFLINAGILARPYFKYIECTHLHDRERFDAKPELAKKYPNTNLSWGAPYQRAYTLGVTYNFQRNRLIVAQAKEFKDYGLSTMLLIKHKDHGRILSEMMSALGIKVEFIFGDSNQSKREAALKKLATRKIDVLIGSTILDVGVDVPAVGAVILAGSGKAEVELRQRIGRGLRAKKDAANICFVVDFIDKCNKHLYKHSEERRAIVHSTKGFAEGILPQGTNFDYSLLKQSHKVA</sequence>
<dbReference type="EMBL" id="LDOU01000006">
    <property type="protein sequence ID" value="KLV10637.1"/>
    <property type="molecule type" value="Genomic_DNA"/>
</dbReference>
<dbReference type="SMART" id="SM00487">
    <property type="entry name" value="DEXDc"/>
    <property type="match status" value="1"/>
</dbReference>
<dbReference type="GO" id="GO:0016787">
    <property type="term" value="F:hydrolase activity"/>
    <property type="evidence" value="ECO:0007669"/>
    <property type="project" value="UniProtKB-KW"/>
</dbReference>
<keyword evidence="3 7" id="KW-0347">Helicase</keyword>
<dbReference type="Proteomes" id="UP000035909">
    <property type="component" value="Unassembled WGS sequence"/>
</dbReference>
<dbReference type="InterPro" id="IPR001650">
    <property type="entry name" value="Helicase_C-like"/>
</dbReference>
<dbReference type="InterPro" id="IPR014001">
    <property type="entry name" value="Helicase_ATP-bd"/>
</dbReference>
<evidence type="ECO:0000259" key="6">
    <source>
        <dbReference type="PROSITE" id="PS51194"/>
    </source>
</evidence>
<evidence type="ECO:0000313" key="8">
    <source>
        <dbReference type="Proteomes" id="UP000035909"/>
    </source>
</evidence>
<keyword evidence="1" id="KW-0547">Nucleotide-binding</keyword>
<accession>A0A0J1K8E3</accession>
<keyword evidence="4" id="KW-0067">ATP-binding</keyword>
<evidence type="ECO:0000259" key="5">
    <source>
        <dbReference type="PROSITE" id="PS51192"/>
    </source>
</evidence>